<keyword evidence="2" id="KW-1185">Reference proteome</keyword>
<proteinExistence type="predicted"/>
<organism evidence="1 2">
    <name type="scientific">Taenia crassiceps</name>
    <dbReference type="NCBI Taxonomy" id="6207"/>
    <lineage>
        <taxon>Eukaryota</taxon>
        <taxon>Metazoa</taxon>
        <taxon>Spiralia</taxon>
        <taxon>Lophotrochozoa</taxon>
        <taxon>Platyhelminthes</taxon>
        <taxon>Cestoda</taxon>
        <taxon>Eucestoda</taxon>
        <taxon>Cyclophyllidea</taxon>
        <taxon>Taeniidae</taxon>
        <taxon>Taenia</taxon>
    </lineage>
</organism>
<name>A0ABR4Q1R2_9CEST</name>
<gene>
    <name evidence="1" type="ORF">TcWFU_002608</name>
</gene>
<accession>A0ABR4Q1R2</accession>
<protein>
    <submittedName>
        <fullName evidence="1">Uncharacterized protein</fullName>
    </submittedName>
</protein>
<dbReference type="Proteomes" id="UP001651158">
    <property type="component" value="Unassembled WGS sequence"/>
</dbReference>
<reference evidence="1 2" key="1">
    <citation type="journal article" date="2022" name="Front. Cell. Infect. Microbiol.">
        <title>The Genomes of Two Strains of Taenia crassiceps the Animal Model for the Study of Human Cysticercosis.</title>
        <authorList>
            <person name="Bobes R.J."/>
            <person name="Estrada K."/>
            <person name="Rios-Valencia D.G."/>
            <person name="Calderon-Gallegos A."/>
            <person name="de la Torre P."/>
            <person name="Carrero J.C."/>
            <person name="Sanchez-Flores A."/>
            <person name="Laclette J.P."/>
        </authorList>
    </citation>
    <scope>NUCLEOTIDE SEQUENCE [LARGE SCALE GENOMIC DNA]</scope>
    <source>
        <strain evidence="1">WFUcys</strain>
    </source>
</reference>
<sequence>MASYSLDPIMNAKTSDEYIAALEKKLMQVKGPKNATAGDLINSISGMRSLVLYDALMNSENSNSPNVPSEDIDPLLHFDLLNTLHSTLLEEEP</sequence>
<evidence type="ECO:0000313" key="1">
    <source>
        <dbReference type="EMBL" id="KAL5103498.1"/>
    </source>
</evidence>
<evidence type="ECO:0000313" key="2">
    <source>
        <dbReference type="Proteomes" id="UP001651158"/>
    </source>
</evidence>
<dbReference type="EMBL" id="JAKROA010000017">
    <property type="protein sequence ID" value="KAL5103498.1"/>
    <property type="molecule type" value="Genomic_DNA"/>
</dbReference>
<comment type="caution">
    <text evidence="1">The sequence shown here is derived from an EMBL/GenBank/DDBJ whole genome shotgun (WGS) entry which is preliminary data.</text>
</comment>